<dbReference type="KEGG" id="tbr:Tb927.7.2640"/>
<accession>Q57XL0</accession>
<evidence type="ECO:0000313" key="3">
    <source>
        <dbReference type="EMBL" id="AAX69659.1"/>
    </source>
</evidence>
<evidence type="ECO:0000256" key="1">
    <source>
        <dbReference type="SAM" id="Coils"/>
    </source>
</evidence>
<keyword evidence="5" id="KW-1185">Reference proteome</keyword>
<feature type="coiled-coil region" evidence="1">
    <location>
        <begin position="173"/>
        <end position="200"/>
    </location>
</feature>
<dbReference type="PaxDb" id="5691-AAZ12328"/>
<dbReference type="AlphaFoldDB" id="Q57XL0"/>
<feature type="compositionally biased region" description="Polar residues" evidence="2">
    <location>
        <begin position="1"/>
        <end position="20"/>
    </location>
</feature>
<dbReference type="Proteomes" id="UP000008524">
    <property type="component" value="Chromosome 7"/>
</dbReference>
<dbReference type="OMA" id="FCVESCE"/>
<reference evidence="4" key="4">
    <citation type="submission" date="2005-04" db="EMBL/GenBank/DDBJ databases">
        <title>Sequencing, closure, and annotation of Trypanosoma brucei chromosomes 2 through 8.</title>
        <authorList>
            <person name="Ghedin E."/>
            <person name="Blandin G."/>
            <person name="Bartholomeu D."/>
            <person name="Caler E."/>
            <person name="Haas B."/>
            <person name="Hannick L."/>
            <person name="Shallom J."/>
            <person name="Hou L."/>
            <person name="Djikeng A."/>
            <person name="Feldblyum T."/>
            <person name="Hostetler J."/>
            <person name="Johnson J."/>
            <person name="Jones K."/>
            <person name="Koo H.L."/>
            <person name="Larkin C."/>
            <person name="Pai G."/>
            <person name="Peterson J."/>
            <person name="Khalak H.G."/>
            <person name="Salzberg S."/>
            <person name="Simpson A.J."/>
            <person name="Tallon L."/>
            <person name="Van Aken S."/>
            <person name="Wanless D."/>
            <person name="White O."/>
            <person name="Wortman J."/>
            <person name="Fraser C.M."/>
            <person name="El-Sayed N.M.A."/>
        </authorList>
    </citation>
    <scope>NUCLEOTIDE SEQUENCE</scope>
    <source>
        <strain evidence="4">927/4 GUTat10.1</strain>
    </source>
</reference>
<evidence type="ECO:0000313" key="4">
    <source>
        <dbReference type="EMBL" id="AAZ12328.1"/>
    </source>
</evidence>
<gene>
    <name evidence="4" type="primary">Tb07.22O10.840</name>
    <name evidence="3" type="ORF">Tb927.7.2640</name>
</gene>
<dbReference type="GeneID" id="3658478"/>
<feature type="region of interest" description="Disordered" evidence="2">
    <location>
        <begin position="1"/>
        <end position="42"/>
    </location>
</feature>
<keyword evidence="1" id="KW-0175">Coiled coil</keyword>
<reference evidence="4 5" key="2">
    <citation type="journal article" date="2005" name="Science">
        <title>The genome of the African trypanosome Trypanosoma brucei.</title>
        <authorList>
            <person name="Berriman M."/>
            <person name="Ghedin E."/>
            <person name="Hertz-Fowler C."/>
            <person name="Blandin G."/>
            <person name="Renauld H."/>
            <person name="Bartholomeu D.C."/>
            <person name="Lennard N.J."/>
            <person name="Caler E."/>
            <person name="Hamlin N.E."/>
            <person name="Haas B."/>
            <person name="Bohme U."/>
            <person name="Hannick L."/>
            <person name="Aslett M.A."/>
            <person name="Shallom J."/>
            <person name="Marcello L."/>
            <person name="Hou L."/>
            <person name="Wickstead B."/>
            <person name="Alsmark U.C."/>
            <person name="Arrowsmith C."/>
            <person name="Atkin R.J."/>
            <person name="Barron A.J."/>
            <person name="Bringaud F."/>
            <person name="Brooks K."/>
            <person name="Carrington M."/>
            <person name="Cherevach I."/>
            <person name="Chillingworth T.J."/>
            <person name="Churcher C."/>
            <person name="Clark L.N."/>
            <person name="Corton C.H."/>
            <person name="Cronin A."/>
            <person name="Davies R.M."/>
            <person name="Doggett J."/>
            <person name="Djikeng A."/>
            <person name="Feldblyum T."/>
            <person name="Field M.C."/>
            <person name="Fraser A."/>
            <person name="Goodhead I."/>
            <person name="Hance Z."/>
            <person name="Harper D."/>
            <person name="Harris B.R."/>
            <person name="Hauser H."/>
            <person name="Hostetler J."/>
            <person name="Ivens A."/>
            <person name="Jagels K."/>
            <person name="Johnson D."/>
            <person name="Johnson J."/>
            <person name="Jones K."/>
            <person name="Kerhornou A.X."/>
            <person name="Koo H."/>
            <person name="Larke N."/>
            <person name="Landfear S."/>
            <person name="Larkin C."/>
            <person name="Leech V."/>
            <person name="Line A."/>
            <person name="Lord A."/>
            <person name="Macleod A."/>
            <person name="Mooney P.J."/>
            <person name="Moule S."/>
            <person name="Martin D.M."/>
            <person name="Morgan G.W."/>
            <person name="Mungall K."/>
            <person name="Norbertczak H."/>
            <person name="Ormond D."/>
            <person name="Pai G."/>
            <person name="Peacock C.S."/>
            <person name="Peterson J."/>
            <person name="Quail M.A."/>
            <person name="Rabbinowitsch E."/>
            <person name="Rajandream M.A."/>
            <person name="Reitter C."/>
            <person name="Salzberg S.L."/>
            <person name="Sanders M."/>
            <person name="Schobel S."/>
            <person name="Sharp S."/>
            <person name="Simmonds M."/>
            <person name="Simpson A.J."/>
            <person name="Tallon L."/>
            <person name="Turner C.M."/>
            <person name="Tait A."/>
            <person name="Tivey A.R."/>
            <person name="Van Aken S."/>
            <person name="Walker D."/>
            <person name="Wanless D."/>
            <person name="Wang S."/>
            <person name="White B."/>
            <person name="White O."/>
            <person name="Whitehead S."/>
            <person name="Woodward J."/>
            <person name="Wortman J."/>
            <person name="Adams M.D."/>
            <person name="Embley T.M."/>
            <person name="Gull K."/>
            <person name="Ullu E."/>
            <person name="Barry J.D."/>
            <person name="Fairlamb A.H."/>
            <person name="Opperdoes F."/>
            <person name="Barrell B.G."/>
            <person name="Donelson J.E."/>
            <person name="Hall N."/>
            <person name="Fraser C.M."/>
            <person name="Melville S.E."/>
            <person name="El-Sayed N.M."/>
        </authorList>
    </citation>
    <scope>NUCLEOTIDE SEQUENCE [LARGE SCALE GENOMIC DNA]</scope>
    <source>
        <strain evidence="4 5">927/4 GUTat10.1</strain>
    </source>
</reference>
<dbReference type="EMBL" id="AC159413">
    <property type="protein sequence ID" value="AAX69659.1"/>
    <property type="molecule type" value="Genomic_DNA"/>
</dbReference>
<dbReference type="STRING" id="185431.Q57XL0"/>
<dbReference type="VEuPathDB" id="TriTrypDB:Tb927.7.2640"/>
<reference evidence="4" key="1">
    <citation type="journal article" date="2005" name="Science">
        <title>Comparative genomics of trypanosomatid parasitic protozoa.</title>
        <authorList>
            <person name="El-Sayed N.M."/>
            <person name="Myler P.J."/>
            <person name="Blandin G."/>
            <person name="Berriman M."/>
            <person name="Crabtree J."/>
            <person name="Aggarwal G."/>
            <person name="Caler E."/>
            <person name="Renauld H."/>
            <person name="Worthey E.A."/>
            <person name="Hertz-Fowler C."/>
            <person name="Ghedin E."/>
            <person name="Peacock C."/>
            <person name="Bartholomeu D.C."/>
            <person name="Haas B.J."/>
            <person name="Tran A.N."/>
            <person name="Wortman J.R."/>
            <person name="Alsmark U.C."/>
            <person name="Angiuoli S."/>
            <person name="Anupama A."/>
            <person name="Badger J."/>
            <person name="Bringaud F."/>
            <person name="Cadag E."/>
            <person name="Carlton J.M."/>
            <person name="Cerqueira G.C."/>
            <person name="Creasy T."/>
            <person name="Delcher A.L."/>
            <person name="Djikeng A."/>
            <person name="Embley T.M."/>
            <person name="Hauser C."/>
            <person name="Ivens A.C."/>
            <person name="Kummerfeld S.K."/>
            <person name="Pereira-Leal J.B."/>
            <person name="Nilsson D."/>
            <person name="Peterson J."/>
            <person name="Salzberg S.L."/>
            <person name="Shallom J."/>
            <person name="Silva J.C."/>
            <person name="Sundaram J."/>
            <person name="Westenberger S."/>
            <person name="White O."/>
            <person name="Melville S.E."/>
            <person name="Donelson J.E."/>
            <person name="Andersson B."/>
            <person name="Stuart K.D."/>
            <person name="Hall N."/>
        </authorList>
    </citation>
    <scope>NUCLEOTIDE SEQUENCE</scope>
    <source>
        <strain evidence="4">927/4 GUTat10.1</strain>
    </source>
</reference>
<accession>D6XKI1</accession>
<proteinExistence type="predicted"/>
<evidence type="ECO:0000313" key="5">
    <source>
        <dbReference type="Proteomes" id="UP000008524"/>
    </source>
</evidence>
<dbReference type="RefSeq" id="XP_845887.1">
    <property type="nucleotide sequence ID" value="XM_840794.1"/>
</dbReference>
<dbReference type="GO" id="GO:0005856">
    <property type="term" value="C:cytoskeleton"/>
    <property type="evidence" value="ECO:0000314"/>
    <property type="project" value="GeneDB"/>
</dbReference>
<feature type="coiled-coil region" evidence="1">
    <location>
        <begin position="367"/>
        <end position="436"/>
    </location>
</feature>
<dbReference type="GO" id="GO:0020025">
    <property type="term" value="C:subpellicular microtubule"/>
    <property type="evidence" value="ECO:0000314"/>
    <property type="project" value="GeneDB"/>
</dbReference>
<protein>
    <submittedName>
        <fullName evidence="3">Uncharacterized protein</fullName>
    </submittedName>
</protein>
<sequence>MSTTALSSAKNARSPGSNAAVSPGSKLASLREGASTGVAKDEAESAALGGLAGGDAEGLAAGAMSGLAETATEAAADELGDAASEDQANFFSEKLVEVIPQCNEIEGERDLNGELLGEEAPRTDEGDVNNVGCSSAAESLPQEEVEETEEQIIIRLQKELREFEAYEKEMQPNLNIYEDIIELRREAEQLEDDRKRALLQIDLGDISSYYDGDVEREVEELEAAVENSYLQACWTKERQRYIARNETDLPEWWRVNVKDLPSRLKDARASFDSSNRVAQDLYRAHEVKVNATTDSRDKAKAEIFNGMKAEIEATKGERERLRQLQKDQLFHLRRGTHVKDQLLTTTKERDIREARVADMESKLVQQRYALNNEMKELNGDIEGLKRLLTDQKHASRETLETLKKQHVAVDSSRGELSEAREKYERENSELMLLKHDLQTVLHYIRVRAREADK</sequence>
<organism evidence="3 5">
    <name type="scientific">Trypanosoma brucei brucei (strain 927/4 GUTat10.1)</name>
    <dbReference type="NCBI Taxonomy" id="185431"/>
    <lineage>
        <taxon>Eukaryota</taxon>
        <taxon>Discoba</taxon>
        <taxon>Euglenozoa</taxon>
        <taxon>Kinetoplastea</taxon>
        <taxon>Metakinetoplastina</taxon>
        <taxon>Trypanosomatida</taxon>
        <taxon>Trypanosomatidae</taxon>
        <taxon>Trypanosoma</taxon>
    </lineage>
</organism>
<evidence type="ECO:0000256" key="2">
    <source>
        <dbReference type="SAM" id="MobiDB-lite"/>
    </source>
</evidence>
<dbReference type="EMBL" id="CP000070">
    <property type="protein sequence ID" value="AAZ12328.1"/>
    <property type="molecule type" value="Genomic_DNA"/>
</dbReference>
<dbReference type="GO" id="GO:0000902">
    <property type="term" value="P:cell morphogenesis"/>
    <property type="evidence" value="ECO:0000315"/>
    <property type="project" value="GeneDB"/>
</dbReference>
<dbReference type="InParanoid" id="Q57XL0"/>
<name>Q57XL0_TRYB2</name>
<dbReference type="OrthoDB" id="265772at2759"/>
<reference evidence="3" key="3">
    <citation type="submission" date="2005-04" db="EMBL/GenBank/DDBJ databases">
        <title>.</title>
        <authorList>
            <person name="Ghedin E."/>
            <person name="Blandin G."/>
            <person name="Bartholomeu D."/>
            <person name="Caler E."/>
            <person name="Haas B."/>
            <person name="Hannick L."/>
            <person name="Shallom J."/>
            <person name="Hou L."/>
            <person name="Djikeng A."/>
            <person name="Feldblyum T."/>
            <person name="Hostetler J."/>
            <person name="Johnson J."/>
            <person name="Jones K."/>
            <person name="Koo H.L."/>
            <person name="Larkin C."/>
            <person name="Pai G."/>
            <person name="Peterson J."/>
            <person name="Khalak H.G."/>
            <person name="Salzberg S."/>
            <person name="Simpson A.J."/>
            <person name="Tallon L."/>
            <person name="Van Aken S."/>
            <person name="Wanless D."/>
            <person name="White O."/>
            <person name="Wortman J."/>
            <person name="Fraser C.M."/>
            <person name="El-Sayed N.M.A."/>
        </authorList>
    </citation>
    <scope>NUCLEOTIDE SEQUENCE</scope>
    <source>
        <strain evidence="3">GUTat10.1</strain>
    </source>
</reference>